<keyword evidence="1" id="KW-0805">Transcription regulation</keyword>
<dbReference type="InterPro" id="IPR058609">
    <property type="entry name" value="HTH_CLF-like"/>
</dbReference>
<evidence type="ECO:0000313" key="5">
    <source>
        <dbReference type="Proteomes" id="UP000824469"/>
    </source>
</evidence>
<dbReference type="PANTHER" id="PTHR45747:SF4">
    <property type="entry name" value="HISTONE-LYSINE N-METHYLTRANSFERASE E(Z)"/>
    <property type="match status" value="1"/>
</dbReference>
<feature type="non-terminal residue" evidence="4">
    <location>
        <position position="103"/>
    </location>
</feature>
<comment type="caution">
    <text evidence="4">The sequence shown here is derived from an EMBL/GenBank/DDBJ whole genome shotgun (WGS) entry which is preliminary data.</text>
</comment>
<proteinExistence type="predicted"/>
<dbReference type="Proteomes" id="UP000824469">
    <property type="component" value="Unassembled WGS sequence"/>
</dbReference>
<evidence type="ECO:0000256" key="2">
    <source>
        <dbReference type="ARBA" id="ARBA00023163"/>
    </source>
</evidence>
<organism evidence="4 5">
    <name type="scientific">Taxus chinensis</name>
    <name type="common">Chinese yew</name>
    <name type="synonym">Taxus wallichiana var. chinensis</name>
    <dbReference type="NCBI Taxonomy" id="29808"/>
    <lineage>
        <taxon>Eukaryota</taxon>
        <taxon>Viridiplantae</taxon>
        <taxon>Streptophyta</taxon>
        <taxon>Embryophyta</taxon>
        <taxon>Tracheophyta</taxon>
        <taxon>Spermatophyta</taxon>
        <taxon>Pinopsida</taxon>
        <taxon>Pinidae</taxon>
        <taxon>Conifers II</taxon>
        <taxon>Cupressales</taxon>
        <taxon>Taxaceae</taxon>
        <taxon>Taxus</taxon>
    </lineage>
</organism>
<protein>
    <recommendedName>
        <fullName evidence="3">Histone-lysine N-methyltransferase CLF-like HTH domain-containing protein</fullName>
    </recommendedName>
</protein>
<keyword evidence="2" id="KW-0804">Transcription</keyword>
<dbReference type="PANTHER" id="PTHR45747">
    <property type="entry name" value="HISTONE-LYSINE N-METHYLTRANSFERASE E(Z)"/>
    <property type="match status" value="1"/>
</dbReference>
<dbReference type="GO" id="GO:0003682">
    <property type="term" value="F:chromatin binding"/>
    <property type="evidence" value="ECO:0007669"/>
    <property type="project" value="TreeGrafter"/>
</dbReference>
<keyword evidence="5" id="KW-1185">Reference proteome</keyword>
<evidence type="ECO:0000256" key="1">
    <source>
        <dbReference type="ARBA" id="ARBA00023015"/>
    </source>
</evidence>
<dbReference type="GO" id="GO:0046976">
    <property type="term" value="F:histone H3K27 methyltransferase activity"/>
    <property type="evidence" value="ECO:0007669"/>
    <property type="project" value="TreeGrafter"/>
</dbReference>
<feature type="domain" description="Histone-lysine N-methyltransferase CLF-like HTH" evidence="3">
    <location>
        <begin position="78"/>
        <end position="103"/>
    </location>
</feature>
<dbReference type="Pfam" id="PF25996">
    <property type="entry name" value="HTH_CLF_N"/>
    <property type="match status" value="1"/>
</dbReference>
<accession>A0AA38GCI9</accession>
<dbReference type="GO" id="GO:0031507">
    <property type="term" value="P:heterochromatin formation"/>
    <property type="evidence" value="ECO:0007669"/>
    <property type="project" value="TreeGrafter"/>
</dbReference>
<dbReference type="InterPro" id="IPR045318">
    <property type="entry name" value="EZH1/2-like"/>
</dbReference>
<reference evidence="4 5" key="1">
    <citation type="journal article" date="2021" name="Nat. Plants">
        <title>The Taxus genome provides insights into paclitaxel biosynthesis.</title>
        <authorList>
            <person name="Xiong X."/>
            <person name="Gou J."/>
            <person name="Liao Q."/>
            <person name="Li Y."/>
            <person name="Zhou Q."/>
            <person name="Bi G."/>
            <person name="Li C."/>
            <person name="Du R."/>
            <person name="Wang X."/>
            <person name="Sun T."/>
            <person name="Guo L."/>
            <person name="Liang H."/>
            <person name="Lu P."/>
            <person name="Wu Y."/>
            <person name="Zhang Z."/>
            <person name="Ro D.K."/>
            <person name="Shang Y."/>
            <person name="Huang S."/>
            <person name="Yan J."/>
        </authorList>
    </citation>
    <scope>NUCLEOTIDE SEQUENCE [LARGE SCALE GENOMIC DNA]</scope>
    <source>
        <strain evidence="4">Ta-2019</strain>
    </source>
</reference>
<evidence type="ECO:0000259" key="3">
    <source>
        <dbReference type="Pfam" id="PF25996"/>
    </source>
</evidence>
<name>A0AA38GCI9_TAXCH</name>
<dbReference type="EMBL" id="JAHRHJ020000004">
    <property type="protein sequence ID" value="KAH9319065.1"/>
    <property type="molecule type" value="Genomic_DNA"/>
</dbReference>
<evidence type="ECO:0000313" key="4">
    <source>
        <dbReference type="EMBL" id="KAH9319065.1"/>
    </source>
</evidence>
<dbReference type="AlphaFoldDB" id="A0AA38GCI9"/>
<gene>
    <name evidence="4" type="ORF">KI387_020834</name>
</gene>
<sequence>MAAAQGSRVLLEANKLPLVEKIPPYTSWIFLDRNQRMADDQSVVGRRRIYYDKCGNEALVCSDSEEEVAEEEDDRHEFTEGEDFVLQMTIQEHGQSQAVFTTL</sequence>
<dbReference type="OMA" id="DDRHEFT"/>
<dbReference type="GO" id="GO:0005634">
    <property type="term" value="C:nucleus"/>
    <property type="evidence" value="ECO:0007669"/>
    <property type="project" value="TreeGrafter"/>
</dbReference>